<evidence type="ECO:0000259" key="6">
    <source>
        <dbReference type="PROSITE" id="PS50977"/>
    </source>
</evidence>
<name>A0A3M2M023_9ACTN</name>
<dbReference type="PRINTS" id="PR00455">
    <property type="entry name" value="HTHTETR"/>
</dbReference>
<accession>A0A3M2M023</accession>
<dbReference type="InterPro" id="IPR009057">
    <property type="entry name" value="Homeodomain-like_sf"/>
</dbReference>
<dbReference type="Gene3D" id="1.10.357.10">
    <property type="entry name" value="Tetracycline Repressor, domain 2"/>
    <property type="match status" value="1"/>
</dbReference>
<evidence type="ECO:0000313" key="7">
    <source>
        <dbReference type="EMBL" id="RMI42203.1"/>
    </source>
</evidence>
<dbReference type="Pfam" id="PF00440">
    <property type="entry name" value="TetR_N"/>
    <property type="match status" value="1"/>
</dbReference>
<dbReference type="InterPro" id="IPR023772">
    <property type="entry name" value="DNA-bd_HTH_TetR-type_CS"/>
</dbReference>
<evidence type="ECO:0000256" key="2">
    <source>
        <dbReference type="ARBA" id="ARBA00023125"/>
    </source>
</evidence>
<dbReference type="PANTHER" id="PTHR30055:SF238">
    <property type="entry name" value="MYCOFACTOCIN BIOSYNTHESIS TRANSCRIPTIONAL REGULATOR MFTR-RELATED"/>
    <property type="match status" value="1"/>
</dbReference>
<proteinExistence type="predicted"/>
<dbReference type="Pfam" id="PF17754">
    <property type="entry name" value="TetR_C_14"/>
    <property type="match status" value="1"/>
</dbReference>
<gene>
    <name evidence="7" type="ORF">EBO15_20480</name>
</gene>
<dbReference type="SUPFAM" id="SSF46689">
    <property type="entry name" value="Homeodomain-like"/>
    <property type="match status" value="1"/>
</dbReference>
<evidence type="ECO:0000256" key="5">
    <source>
        <dbReference type="SAM" id="MobiDB-lite"/>
    </source>
</evidence>
<dbReference type="GO" id="GO:0000976">
    <property type="term" value="F:transcription cis-regulatory region binding"/>
    <property type="evidence" value="ECO:0007669"/>
    <property type="project" value="TreeGrafter"/>
</dbReference>
<organism evidence="7 8">
    <name type="scientific">Actinomadura harenae</name>
    <dbReference type="NCBI Taxonomy" id="2483351"/>
    <lineage>
        <taxon>Bacteria</taxon>
        <taxon>Bacillati</taxon>
        <taxon>Actinomycetota</taxon>
        <taxon>Actinomycetes</taxon>
        <taxon>Streptosporangiales</taxon>
        <taxon>Thermomonosporaceae</taxon>
        <taxon>Actinomadura</taxon>
    </lineage>
</organism>
<dbReference type="InterPro" id="IPR050109">
    <property type="entry name" value="HTH-type_TetR-like_transc_reg"/>
</dbReference>
<dbReference type="Gene3D" id="1.10.10.60">
    <property type="entry name" value="Homeodomain-like"/>
    <property type="match status" value="1"/>
</dbReference>
<evidence type="ECO:0000256" key="4">
    <source>
        <dbReference type="PROSITE-ProRule" id="PRU00335"/>
    </source>
</evidence>
<keyword evidence="2 4" id="KW-0238">DNA-binding</keyword>
<dbReference type="InterPro" id="IPR041347">
    <property type="entry name" value="MftR_C"/>
</dbReference>
<comment type="caution">
    <text evidence="7">The sequence shown here is derived from an EMBL/GenBank/DDBJ whole genome shotgun (WGS) entry which is preliminary data.</text>
</comment>
<evidence type="ECO:0000313" key="8">
    <source>
        <dbReference type="Proteomes" id="UP000282674"/>
    </source>
</evidence>
<dbReference type="OrthoDB" id="3296001at2"/>
<dbReference type="PROSITE" id="PS01081">
    <property type="entry name" value="HTH_TETR_1"/>
    <property type="match status" value="1"/>
</dbReference>
<keyword evidence="3" id="KW-0804">Transcription</keyword>
<sequence>MSSSAPEAPNAPNVPDRPDDVPAGAAVSPDGASAAEAPSGGGGLRERKKRRTRTSLIDAALVLFLAQGYDTTTVDEIVAAVHVSQRTFFRYFATKEDVVTGFFDEHDQWFADRLRERPAGERPFTALFETLRMVLKEIADSGPEDAERFRRIRRVLEAEPALKAAQMARYERTEGLLARIIAEREGVDPVTDPRPEMVVAFYSGATRVAFEHCAHADVWDPKDIAARVEAMVDVASAILRDWI</sequence>
<dbReference type="GO" id="GO:0003700">
    <property type="term" value="F:DNA-binding transcription factor activity"/>
    <property type="evidence" value="ECO:0007669"/>
    <property type="project" value="TreeGrafter"/>
</dbReference>
<dbReference type="InterPro" id="IPR001647">
    <property type="entry name" value="HTH_TetR"/>
</dbReference>
<dbReference type="Proteomes" id="UP000282674">
    <property type="component" value="Unassembled WGS sequence"/>
</dbReference>
<dbReference type="AlphaFoldDB" id="A0A3M2M023"/>
<feature type="region of interest" description="Disordered" evidence="5">
    <location>
        <begin position="1"/>
        <end position="49"/>
    </location>
</feature>
<dbReference type="EMBL" id="RFFG01000035">
    <property type="protein sequence ID" value="RMI42203.1"/>
    <property type="molecule type" value="Genomic_DNA"/>
</dbReference>
<feature type="DNA-binding region" description="H-T-H motif" evidence="4">
    <location>
        <begin position="73"/>
        <end position="92"/>
    </location>
</feature>
<dbReference type="RefSeq" id="WP_122196024.1">
    <property type="nucleotide sequence ID" value="NZ_JBHSKC010000010.1"/>
</dbReference>
<protein>
    <submittedName>
        <fullName evidence="7">TetR family transcriptional regulator</fullName>
    </submittedName>
</protein>
<dbReference type="PROSITE" id="PS50977">
    <property type="entry name" value="HTH_TETR_2"/>
    <property type="match status" value="1"/>
</dbReference>
<keyword evidence="1" id="KW-0805">Transcription regulation</keyword>
<evidence type="ECO:0000256" key="1">
    <source>
        <dbReference type="ARBA" id="ARBA00023015"/>
    </source>
</evidence>
<dbReference type="PANTHER" id="PTHR30055">
    <property type="entry name" value="HTH-TYPE TRANSCRIPTIONAL REGULATOR RUTR"/>
    <property type="match status" value="1"/>
</dbReference>
<keyword evidence="8" id="KW-1185">Reference proteome</keyword>
<feature type="domain" description="HTH tetR-type" evidence="6">
    <location>
        <begin position="50"/>
        <end position="110"/>
    </location>
</feature>
<reference evidence="7 8" key="1">
    <citation type="submission" date="2018-10" db="EMBL/GenBank/DDBJ databases">
        <title>Isolation from soil.</title>
        <authorList>
            <person name="Hu J."/>
        </authorList>
    </citation>
    <scope>NUCLEOTIDE SEQUENCE [LARGE SCALE GENOMIC DNA]</scope>
    <source>
        <strain evidence="7 8">NEAU-Ht49</strain>
    </source>
</reference>
<evidence type="ECO:0000256" key="3">
    <source>
        <dbReference type="ARBA" id="ARBA00023163"/>
    </source>
</evidence>